<keyword evidence="7 10" id="KW-1133">Transmembrane helix</keyword>
<comment type="caution">
    <text evidence="12">The sequence shown here is derived from an EMBL/GenBank/DDBJ whole genome shotgun (WGS) entry which is preliminary data.</text>
</comment>
<evidence type="ECO:0000313" key="12">
    <source>
        <dbReference type="EMBL" id="KKT52150.1"/>
    </source>
</evidence>
<dbReference type="InterPro" id="IPR005665">
    <property type="entry name" value="SecF_bac"/>
</dbReference>
<evidence type="ECO:0000256" key="5">
    <source>
        <dbReference type="ARBA" id="ARBA00022692"/>
    </source>
</evidence>
<dbReference type="PRINTS" id="PR01755">
    <property type="entry name" value="SECFTRNLCASE"/>
</dbReference>
<gene>
    <name evidence="12" type="ORF">VE96_C0021G0009</name>
</gene>
<dbReference type="GO" id="GO:0006886">
    <property type="term" value="P:intracellular protein transport"/>
    <property type="evidence" value="ECO:0007669"/>
    <property type="project" value="InterPro"/>
</dbReference>
<evidence type="ECO:0000256" key="4">
    <source>
        <dbReference type="ARBA" id="ARBA00022475"/>
    </source>
</evidence>
<dbReference type="InterPro" id="IPR048634">
    <property type="entry name" value="SecD_SecF_C"/>
</dbReference>
<evidence type="ECO:0000256" key="8">
    <source>
        <dbReference type="ARBA" id="ARBA00023010"/>
    </source>
</evidence>
<proteinExistence type="predicted"/>
<keyword evidence="9 10" id="KW-0472">Membrane</keyword>
<feature type="transmembrane region" description="Helical" evidence="10">
    <location>
        <begin position="161"/>
        <end position="182"/>
    </location>
</feature>
<feature type="transmembrane region" description="Helical" evidence="10">
    <location>
        <begin position="115"/>
        <end position="134"/>
    </location>
</feature>
<evidence type="ECO:0000256" key="3">
    <source>
        <dbReference type="ARBA" id="ARBA00022448"/>
    </source>
</evidence>
<comment type="subcellular location">
    <subcellularLocation>
        <location evidence="1">Cell membrane</location>
        <topology evidence="1">Multi-pass membrane protein</topology>
    </subcellularLocation>
</comment>
<keyword evidence="5 10" id="KW-0812">Transmembrane</keyword>
<feature type="domain" description="Protein export membrane protein SecD/SecF C-terminal" evidence="11">
    <location>
        <begin position="28"/>
        <end position="214"/>
    </location>
</feature>
<keyword evidence="8" id="KW-0811">Translocation</keyword>
<feature type="transmembrane region" description="Helical" evidence="10">
    <location>
        <begin position="81"/>
        <end position="103"/>
    </location>
</feature>
<evidence type="ECO:0000256" key="6">
    <source>
        <dbReference type="ARBA" id="ARBA00022927"/>
    </source>
</evidence>
<evidence type="ECO:0000256" key="7">
    <source>
        <dbReference type="ARBA" id="ARBA00022989"/>
    </source>
</evidence>
<dbReference type="PANTHER" id="PTHR30081">
    <property type="entry name" value="PROTEIN-EXPORT MEMBRANE PROTEIN SEC"/>
    <property type="match status" value="1"/>
</dbReference>
<dbReference type="PANTHER" id="PTHR30081:SF8">
    <property type="entry name" value="PROTEIN TRANSLOCASE SUBUNIT SECF"/>
    <property type="match status" value="1"/>
</dbReference>
<dbReference type="EMBL" id="LCIJ01000021">
    <property type="protein sequence ID" value="KKT52150.1"/>
    <property type="molecule type" value="Genomic_DNA"/>
</dbReference>
<organism evidence="12 13">
    <name type="scientific">candidate division Kazan bacterium GW2011_GWA1_44_22</name>
    <dbReference type="NCBI Taxonomy" id="1620410"/>
    <lineage>
        <taxon>Bacteria</taxon>
        <taxon>Bacteria division Kazan-3B-28</taxon>
    </lineage>
</organism>
<keyword evidence="6" id="KW-0653">Protein transport</keyword>
<evidence type="ECO:0000259" key="11">
    <source>
        <dbReference type="Pfam" id="PF02355"/>
    </source>
</evidence>
<protein>
    <recommendedName>
        <fullName evidence="2">Protein translocase subunit SecF</fullName>
    </recommendedName>
</protein>
<evidence type="ECO:0000256" key="9">
    <source>
        <dbReference type="ARBA" id="ARBA00023136"/>
    </source>
</evidence>
<feature type="transmembrane region" description="Helical" evidence="10">
    <location>
        <begin position="50"/>
        <end position="69"/>
    </location>
</feature>
<reference evidence="12 13" key="1">
    <citation type="journal article" date="2015" name="Nature">
        <title>rRNA introns, odd ribosomes, and small enigmatic genomes across a large radiation of phyla.</title>
        <authorList>
            <person name="Brown C.T."/>
            <person name="Hug L.A."/>
            <person name="Thomas B.C."/>
            <person name="Sharon I."/>
            <person name="Castelle C.J."/>
            <person name="Singh A."/>
            <person name="Wilkins M.J."/>
            <person name="Williams K.H."/>
            <person name="Banfield J.F."/>
        </authorList>
    </citation>
    <scope>NUCLEOTIDE SEQUENCE [LARGE SCALE GENOMIC DNA]</scope>
</reference>
<keyword evidence="4" id="KW-1003">Cell membrane</keyword>
<dbReference type="InterPro" id="IPR022645">
    <property type="entry name" value="SecD/SecF_bac"/>
</dbReference>
<dbReference type="GO" id="GO:0015450">
    <property type="term" value="F:protein-transporting ATPase activity"/>
    <property type="evidence" value="ECO:0007669"/>
    <property type="project" value="InterPro"/>
</dbReference>
<dbReference type="PATRIC" id="fig|1620410.3.peg.315"/>
<dbReference type="Gene3D" id="1.20.1640.10">
    <property type="entry name" value="Multidrug efflux transporter AcrB transmembrane domain"/>
    <property type="match status" value="1"/>
</dbReference>
<evidence type="ECO:0000256" key="2">
    <source>
        <dbReference type="ARBA" id="ARBA00015792"/>
    </source>
</evidence>
<dbReference type="AlphaFoldDB" id="A0A0G1HYY9"/>
<name>A0A0G1HYY9_UNCK3</name>
<feature type="non-terminal residue" evidence="12">
    <location>
        <position position="1"/>
    </location>
</feature>
<dbReference type="InterPro" id="IPR022813">
    <property type="entry name" value="SecD/SecF_arch_bac"/>
</dbReference>
<evidence type="ECO:0000256" key="1">
    <source>
        <dbReference type="ARBA" id="ARBA00004651"/>
    </source>
</evidence>
<dbReference type="NCBIfam" id="TIGR00966">
    <property type="entry name" value="transloc_SecF"/>
    <property type="match status" value="1"/>
</dbReference>
<dbReference type="SUPFAM" id="SSF82866">
    <property type="entry name" value="Multidrug efflux transporter AcrB transmembrane domain"/>
    <property type="match status" value="1"/>
</dbReference>
<dbReference type="Pfam" id="PF02355">
    <property type="entry name" value="SecD_SecF_C"/>
    <property type="match status" value="1"/>
</dbReference>
<keyword evidence="3" id="KW-0813">Transport</keyword>
<sequence length="219" mass="24209">DNRYFVRSAQINNEQKNNLIIALQANFSVVNELRFETVDPTIGADVVRKAVLAVILAIIGILFYIAYAFRRVPGQVGAWRFGSAAVLALAHDVLILLGLYAIVSHFWGAEIDGMFITALLTLVGFSVHDTIVTFDRVRENLRRRAGEDLVTLLNDSIVETIVRSINTSFTLFLVLVAMFFFGGPTLKYFTLAMIIGVVVGTYSSVFIASPLLLIGYKKS</sequence>
<dbReference type="Proteomes" id="UP000034752">
    <property type="component" value="Unassembled WGS sequence"/>
</dbReference>
<accession>A0A0G1HYY9</accession>
<evidence type="ECO:0000313" key="13">
    <source>
        <dbReference type="Proteomes" id="UP000034752"/>
    </source>
</evidence>
<dbReference type="GO" id="GO:0005886">
    <property type="term" value="C:plasma membrane"/>
    <property type="evidence" value="ECO:0007669"/>
    <property type="project" value="UniProtKB-SubCell"/>
</dbReference>
<evidence type="ECO:0000256" key="10">
    <source>
        <dbReference type="SAM" id="Phobius"/>
    </source>
</evidence>
<feature type="transmembrane region" description="Helical" evidence="10">
    <location>
        <begin position="188"/>
        <end position="214"/>
    </location>
</feature>